<dbReference type="Proteomes" id="UP001642409">
    <property type="component" value="Unassembled WGS sequence"/>
</dbReference>
<evidence type="ECO:0000313" key="1">
    <source>
        <dbReference type="EMBL" id="CAI9925759.1"/>
    </source>
</evidence>
<keyword evidence="3" id="KW-1185">Reference proteome</keyword>
<dbReference type="AlphaFoldDB" id="A0AA86NVZ2"/>
<reference evidence="2 3" key="2">
    <citation type="submission" date="2024-07" db="EMBL/GenBank/DDBJ databases">
        <authorList>
            <person name="Akdeniz Z."/>
        </authorList>
    </citation>
    <scope>NUCLEOTIDE SEQUENCE [LARGE SCALE GENOMIC DNA]</scope>
</reference>
<proteinExistence type="predicted"/>
<gene>
    <name evidence="1" type="ORF">HINF_LOCUS13404</name>
    <name evidence="2" type="ORF">HINF_LOCUS26600</name>
</gene>
<sequence>MFPLQTSLSQSAFTESALITLNLPPYLTQNALIQHINALSNKSLFWSEMGYRLNRSVSIVTEYYNNVFITNGEQPLHFSSLFPNQIIERSNQIQYLNENKSESELVLSAPKNNYISNQTRGKFVEALRNALQMQRNVDMSLITENEIAELVKPKILPDKQIRGIWKQVADEMHKDAKWVSDYYYKTFLRSLCNTVVEDLDKIVIYKAIKENPLKNAVEITTLVQEKLKDKKYFDKKIYAVVKNYMKDLRK</sequence>
<dbReference type="EMBL" id="CATOUU010000347">
    <property type="protein sequence ID" value="CAI9925759.1"/>
    <property type="molecule type" value="Genomic_DNA"/>
</dbReference>
<organism evidence="1">
    <name type="scientific">Hexamita inflata</name>
    <dbReference type="NCBI Taxonomy" id="28002"/>
    <lineage>
        <taxon>Eukaryota</taxon>
        <taxon>Metamonada</taxon>
        <taxon>Diplomonadida</taxon>
        <taxon>Hexamitidae</taxon>
        <taxon>Hexamitinae</taxon>
        <taxon>Hexamita</taxon>
    </lineage>
</organism>
<evidence type="ECO:0000313" key="3">
    <source>
        <dbReference type="Proteomes" id="UP001642409"/>
    </source>
</evidence>
<evidence type="ECO:0000313" key="2">
    <source>
        <dbReference type="EMBL" id="CAL6018712.1"/>
    </source>
</evidence>
<accession>A0AA86NVZ2</accession>
<dbReference type="EMBL" id="CAXDID020000081">
    <property type="protein sequence ID" value="CAL6018712.1"/>
    <property type="molecule type" value="Genomic_DNA"/>
</dbReference>
<reference evidence="1" key="1">
    <citation type="submission" date="2023-06" db="EMBL/GenBank/DDBJ databases">
        <authorList>
            <person name="Kurt Z."/>
        </authorList>
    </citation>
    <scope>NUCLEOTIDE SEQUENCE</scope>
</reference>
<name>A0AA86NVZ2_9EUKA</name>
<comment type="caution">
    <text evidence="1">The sequence shown here is derived from an EMBL/GenBank/DDBJ whole genome shotgun (WGS) entry which is preliminary data.</text>
</comment>
<protein>
    <submittedName>
        <fullName evidence="2">Hypothetical_protein</fullName>
    </submittedName>
</protein>